<protein>
    <submittedName>
        <fullName evidence="2">RHTO0S20e00540g1_1</fullName>
    </submittedName>
</protein>
<feature type="region of interest" description="Disordered" evidence="1">
    <location>
        <begin position="57"/>
        <end position="102"/>
    </location>
</feature>
<accession>A0A061BLA1</accession>
<feature type="compositionally biased region" description="Basic and acidic residues" evidence="1">
    <location>
        <begin position="166"/>
        <end position="178"/>
    </location>
</feature>
<feature type="region of interest" description="Disordered" evidence="1">
    <location>
        <begin position="143"/>
        <end position="216"/>
    </location>
</feature>
<dbReference type="EMBL" id="LK052955">
    <property type="protein sequence ID" value="CDR48748.1"/>
    <property type="molecule type" value="Genomic_DNA"/>
</dbReference>
<organism evidence="2">
    <name type="scientific">Rhodotorula toruloides</name>
    <name type="common">Yeast</name>
    <name type="synonym">Rhodosporidium toruloides</name>
    <dbReference type="NCBI Taxonomy" id="5286"/>
    <lineage>
        <taxon>Eukaryota</taxon>
        <taxon>Fungi</taxon>
        <taxon>Dikarya</taxon>
        <taxon>Basidiomycota</taxon>
        <taxon>Pucciniomycotina</taxon>
        <taxon>Microbotryomycetes</taxon>
        <taxon>Sporidiobolales</taxon>
        <taxon>Sporidiobolaceae</taxon>
        <taxon>Rhodotorula</taxon>
    </lineage>
</organism>
<feature type="compositionally biased region" description="Basic and acidic residues" evidence="1">
    <location>
        <begin position="299"/>
        <end position="315"/>
    </location>
</feature>
<sequence>MRRLRARSFSQTDAGYNVRGMSASRQDSLNFACFPSRLDFFSSPPYPPFCSPRTLAKSMPGRIFQTPSPDRDGDSSSPTVRPAAPELPEDEAGWPSTPPRAFHRRRRNALTTVTAPVPNLSFRRAATHGNPRADLVQMLRPSIEHDSSSDDDGGDSGDGEGYPRPGQDRRRPPARRFDPFVPGVRRRGERYRVHQNDARGPPSSPDDYGWPVTHNLPSQHVVVDQAMPQPSLTATAGPPPTWPLNLADTRNPDPFTTTSNYAVQPAAPEWMHNGRYAQAPRTDRPAEDDSSTSPTSSQEVRRRWPRERERDERST</sequence>
<dbReference type="AlphaFoldDB" id="A0A061BLA1"/>
<gene>
    <name evidence="2" type="ORF">RHTO0S_20e00540g</name>
</gene>
<evidence type="ECO:0000256" key="1">
    <source>
        <dbReference type="SAM" id="MobiDB-lite"/>
    </source>
</evidence>
<reference evidence="2" key="1">
    <citation type="journal article" date="2014" name="Genome Announc.">
        <title>Draft genome sequence of Rhodosporidium toruloides CECT1137, an oleaginous yeast of biotechnological interest.</title>
        <authorList>
            <person name="Morin N."/>
            <person name="Calcas X."/>
            <person name="Devillers H."/>
            <person name="Durrens P."/>
            <person name="Sherman D.J."/>
            <person name="Nicaud J.-M."/>
            <person name="Neuveglise C."/>
        </authorList>
    </citation>
    <scope>NUCLEOTIDE SEQUENCE</scope>
    <source>
        <strain evidence="2">CECT1137</strain>
    </source>
</reference>
<name>A0A061BLA1_RHOTO</name>
<proteinExistence type="predicted"/>
<feature type="region of interest" description="Disordered" evidence="1">
    <location>
        <begin position="228"/>
        <end position="315"/>
    </location>
</feature>
<feature type="compositionally biased region" description="Acidic residues" evidence="1">
    <location>
        <begin position="149"/>
        <end position="158"/>
    </location>
</feature>
<dbReference type="OrthoDB" id="10374024at2759"/>
<evidence type="ECO:0000313" key="2">
    <source>
        <dbReference type="EMBL" id="CDR48748.1"/>
    </source>
</evidence>